<dbReference type="RefSeq" id="WP_017124662.1">
    <property type="nucleotide sequence ID" value="NZ_JACAOK010000036.1"/>
</dbReference>
<reference evidence="2 3" key="1">
    <citation type="submission" date="2020-04" db="EMBL/GenBank/DDBJ databases">
        <title>Molecular characterization of pseudomonads from Agaricus bisporus reveal novel blotch 2 pathogens in Western Europe.</title>
        <authorList>
            <person name="Taparia T."/>
            <person name="Krijger M."/>
            <person name="Haynes E."/>
            <person name="Elpinstone J.G."/>
            <person name="Noble R."/>
            <person name="Van Der Wolf J."/>
        </authorList>
    </citation>
    <scope>NUCLEOTIDE SEQUENCE [LARGE SCALE GENOMIC DNA]</scope>
    <source>
        <strain evidence="2 3">IPO3738</strain>
    </source>
</reference>
<evidence type="ECO:0000313" key="3">
    <source>
        <dbReference type="Proteomes" id="UP000517547"/>
    </source>
</evidence>
<proteinExistence type="predicted"/>
<evidence type="ECO:0000313" key="2">
    <source>
        <dbReference type="EMBL" id="NWC12570.1"/>
    </source>
</evidence>
<organism evidence="2 3">
    <name type="scientific">Pseudomonas gingeri</name>
    <dbReference type="NCBI Taxonomy" id="117681"/>
    <lineage>
        <taxon>Bacteria</taxon>
        <taxon>Pseudomonadati</taxon>
        <taxon>Pseudomonadota</taxon>
        <taxon>Gammaproteobacteria</taxon>
        <taxon>Pseudomonadales</taxon>
        <taxon>Pseudomonadaceae</taxon>
        <taxon>Pseudomonas</taxon>
    </lineage>
</organism>
<dbReference type="AlphaFoldDB" id="A0A7Y7XUJ3"/>
<dbReference type="Proteomes" id="UP000517547">
    <property type="component" value="Unassembled WGS sequence"/>
</dbReference>
<comment type="caution">
    <text evidence="2">The sequence shown here is derived from an EMBL/GenBank/DDBJ whole genome shotgun (WGS) entry which is preliminary data.</text>
</comment>
<dbReference type="GeneID" id="57663697"/>
<gene>
    <name evidence="2" type="ORF">HX845_02835</name>
</gene>
<accession>A0A7Y7XUJ3</accession>
<protein>
    <submittedName>
        <fullName evidence="2">Uncharacterized protein</fullName>
    </submittedName>
</protein>
<evidence type="ECO:0000256" key="1">
    <source>
        <dbReference type="SAM" id="MobiDB-lite"/>
    </source>
</evidence>
<feature type="region of interest" description="Disordered" evidence="1">
    <location>
        <begin position="35"/>
        <end position="55"/>
    </location>
</feature>
<sequence>MSLIVTVALLILGWLAVAAAMLWGILRISRRHHPHALPSQPQEADKPQGRTVSAH</sequence>
<dbReference type="EMBL" id="JACAQE010000001">
    <property type="protein sequence ID" value="NWC12570.1"/>
    <property type="molecule type" value="Genomic_DNA"/>
</dbReference>
<name>A0A7Y7XUJ3_9PSED</name>